<dbReference type="RefSeq" id="WP_190724044.1">
    <property type="nucleotide sequence ID" value="NZ_CP061539.1"/>
</dbReference>
<dbReference type="InterPro" id="IPR005190">
    <property type="entry name" value="GlnE_rpt_dom"/>
</dbReference>
<keyword evidence="1 9" id="KW-0808">Transferase</keyword>
<dbReference type="Gene3D" id="3.30.460.10">
    <property type="entry name" value="Beta Polymerase, domain 2"/>
    <property type="match status" value="2"/>
</dbReference>
<dbReference type="EMBL" id="CP061539">
    <property type="protein sequence ID" value="QNV37084.1"/>
    <property type="molecule type" value="Genomic_DNA"/>
</dbReference>
<accession>A0A7H2BBN8</accession>
<dbReference type="CDD" id="cd05401">
    <property type="entry name" value="NT_GlnE_GlnD_like"/>
    <property type="match status" value="2"/>
</dbReference>
<keyword evidence="6" id="KW-0511">Multifunctional enzyme</keyword>
<keyword evidence="5" id="KW-0460">Magnesium</keyword>
<dbReference type="GO" id="GO:0008882">
    <property type="term" value="F:[glutamate-ammonia-ligase] adenylyltransferase activity"/>
    <property type="evidence" value="ECO:0007669"/>
    <property type="project" value="UniProtKB-EC"/>
</dbReference>
<organism evidence="9 10">
    <name type="scientific">Rothia terrae</name>
    <dbReference type="NCBI Taxonomy" id="396015"/>
    <lineage>
        <taxon>Bacteria</taxon>
        <taxon>Bacillati</taxon>
        <taxon>Actinomycetota</taxon>
        <taxon>Actinomycetes</taxon>
        <taxon>Micrococcales</taxon>
        <taxon>Micrococcaceae</taxon>
        <taxon>Rothia</taxon>
    </lineage>
</organism>
<dbReference type="KEGG" id="rter:IDM49_07425"/>
<evidence type="ECO:0000256" key="2">
    <source>
        <dbReference type="ARBA" id="ARBA00022695"/>
    </source>
</evidence>
<dbReference type="Gene3D" id="1.20.120.1510">
    <property type="match status" value="1"/>
</dbReference>
<keyword evidence="4" id="KW-0067">ATP-binding</keyword>
<keyword evidence="3" id="KW-0547">Nucleotide-binding</keyword>
<dbReference type="PANTHER" id="PTHR30621">
    <property type="entry name" value="GLUTAMINE SYNTHETASE ADENYLYLTRANSFERASE"/>
    <property type="match status" value="1"/>
</dbReference>
<feature type="domain" description="Glutamate-ammonia ligase adenylyltransferase repeated" evidence="7">
    <location>
        <begin position="639"/>
        <end position="879"/>
    </location>
</feature>
<dbReference type="Gene3D" id="1.20.120.330">
    <property type="entry name" value="Nucleotidyltransferases domain 2"/>
    <property type="match status" value="2"/>
</dbReference>
<dbReference type="GO" id="GO:0000820">
    <property type="term" value="P:regulation of glutamine family amino acid metabolic process"/>
    <property type="evidence" value="ECO:0007669"/>
    <property type="project" value="TreeGrafter"/>
</dbReference>
<dbReference type="SUPFAM" id="SSF81593">
    <property type="entry name" value="Nucleotidyltransferase substrate binding subunit/domain"/>
    <property type="match status" value="2"/>
</dbReference>
<gene>
    <name evidence="9" type="ORF">IDM49_07425</name>
</gene>
<dbReference type="AlphaFoldDB" id="A0A7H2BBN8"/>
<proteinExistence type="predicted"/>
<keyword evidence="2 9" id="KW-0548">Nucleotidyltransferase</keyword>
<dbReference type="EC" id="2.7.7.42" evidence="9"/>
<feature type="domain" description="PII-uridylyltransferase/Glutamine-synthetase adenylyltransferase" evidence="8">
    <location>
        <begin position="390"/>
        <end position="534"/>
    </location>
</feature>
<dbReference type="Pfam" id="PF03710">
    <property type="entry name" value="GlnE"/>
    <property type="match status" value="2"/>
</dbReference>
<dbReference type="PANTHER" id="PTHR30621:SF0">
    <property type="entry name" value="BIFUNCTIONAL GLUTAMINE SYNTHETASE ADENYLYLTRANSFERASE_ADENYLYL-REMOVING ENZYME"/>
    <property type="match status" value="1"/>
</dbReference>
<evidence type="ECO:0000313" key="9">
    <source>
        <dbReference type="EMBL" id="QNV37084.1"/>
    </source>
</evidence>
<dbReference type="SUPFAM" id="SSF81301">
    <property type="entry name" value="Nucleotidyltransferase"/>
    <property type="match status" value="2"/>
</dbReference>
<evidence type="ECO:0000256" key="4">
    <source>
        <dbReference type="ARBA" id="ARBA00022840"/>
    </source>
</evidence>
<evidence type="ECO:0000256" key="6">
    <source>
        <dbReference type="ARBA" id="ARBA00023268"/>
    </source>
</evidence>
<evidence type="ECO:0000259" key="7">
    <source>
        <dbReference type="Pfam" id="PF03710"/>
    </source>
</evidence>
<feature type="domain" description="Glutamate-ammonia ligase adenylyltransferase repeated" evidence="7">
    <location>
        <begin position="147"/>
        <end position="368"/>
    </location>
</feature>
<evidence type="ECO:0000256" key="1">
    <source>
        <dbReference type="ARBA" id="ARBA00022679"/>
    </source>
</evidence>
<reference evidence="9 10" key="1">
    <citation type="submission" date="2020-09" db="EMBL/GenBank/DDBJ databases">
        <title>Investigation of environmental microbes.</title>
        <authorList>
            <person name="Ou Y."/>
            <person name="Kang Q."/>
        </authorList>
    </citation>
    <scope>NUCLEOTIDE SEQUENCE [LARGE SCALE GENOMIC DNA]</scope>
    <source>
        <strain evidence="9 10">KJZ-14</strain>
    </source>
</reference>
<name>A0A7H2BBN8_9MICC</name>
<dbReference type="GeneID" id="96624066"/>
<evidence type="ECO:0000313" key="10">
    <source>
        <dbReference type="Proteomes" id="UP000516404"/>
    </source>
</evidence>
<dbReference type="InterPro" id="IPR023057">
    <property type="entry name" value="GlnE"/>
</dbReference>
<dbReference type="GO" id="GO:0005829">
    <property type="term" value="C:cytosol"/>
    <property type="evidence" value="ECO:0007669"/>
    <property type="project" value="TreeGrafter"/>
</dbReference>
<dbReference type="Pfam" id="PF08335">
    <property type="entry name" value="GlnD_UR_UTase"/>
    <property type="match status" value="2"/>
</dbReference>
<dbReference type="EC" id="2.7.7.89" evidence="9"/>
<evidence type="ECO:0000256" key="3">
    <source>
        <dbReference type="ARBA" id="ARBA00022741"/>
    </source>
</evidence>
<dbReference type="InterPro" id="IPR043519">
    <property type="entry name" value="NT_sf"/>
</dbReference>
<sequence length="1053" mass="117087">MSQTAGAEDPKAEQKLLSAMLSAGFIEPKKARRWLDAPELAQAHRDALLEGLRRSASPDMALPSLVRVLEKSPQLISEVNKGADAEALYRVLGASQALGDFFIRRPEHAEVLTGQGTFNQLKEFPASLLAETDDEQLMPIAPLDTLYRAEILKAIGADPKAGQPIATMTGKDAYIALRATYRRFLAELAAQDLMDPDPVGFMPTVGRYLADLAAAAIEGALAIARAEVASTTSTPEEVAAVQLAVIGMGKCGARELNYISDVDVVYAVGHTPLSELPENAEKLTDNDLARIGTELVQALSKAIMAPAPEPALWEVDANLRPEGKDGALVRTIESYATYYKRWAENWEFQALLKARPIAGSAELGAQWARAMSNFVWESASREGFVESVQAMRARVTDNIPAAEVDRQIKLGPGGLRDVEFTVQLLQLVHGRTEPSVRTKTTTDSLIALAKSSFIGRNDAQQFLLDYKKLRTLEHRIQLLYLRRTHLMPSKENEQRILARSYMAPSQCGSYTAVQMLKDWQKIKRSVRTLHERLFFRPLLAAVAHLSKDDVALSEESARDRLAALGYKDPKGAIRHIQALTKGIQRSAEIQRTLMPVLLGWFAQGVDPDAGLLGFRRISESLGSTPWYLRMLRDSTAAAERLCMILASSRFITDLIEVEPEAIAWLDRDSDLRPKDAEQLWAEAEAQIQRHSDSAQAMRRIRLIRRRETLRIAMGEASQVLELDQIMRGLSNIDQVVVNAALTIAQRDMFNEGGIEQLTDVAVIAMGRQGGQEIVYGSDADVMYVHVPREGADDREAQKQAIDLITVMTQLLKHATKPALRAERVLEIDADLRPEGRSGPMVRSLESYREYYERWADTWEFQALLRARPFAGSTDVQDAFIKLINNFRYPKDFALSQVIEIRRMKARVENERLPRGADRTRQLKLGRGGLSDVEWIVQLIQLCDAYKEPTLQTTSTLGALHAAHEAEIVSAEDAAALQSAWKLATKIRAGNILRTGRASDTLSSAGADLEAIARWCGYGPGKARDLEEDYLRITRRARTVYERLFFDADLLSEE</sequence>
<dbReference type="GO" id="GO:0005524">
    <property type="term" value="F:ATP binding"/>
    <property type="evidence" value="ECO:0007669"/>
    <property type="project" value="UniProtKB-KW"/>
</dbReference>
<evidence type="ECO:0000259" key="8">
    <source>
        <dbReference type="Pfam" id="PF08335"/>
    </source>
</evidence>
<keyword evidence="10" id="KW-1185">Reference proteome</keyword>
<dbReference type="GO" id="GO:0047388">
    <property type="term" value="F:[glutamine synthetase]-adenylyl-L-tyrosine phosphorylase activity"/>
    <property type="evidence" value="ECO:0007669"/>
    <property type="project" value="UniProtKB-EC"/>
</dbReference>
<evidence type="ECO:0000256" key="5">
    <source>
        <dbReference type="ARBA" id="ARBA00022842"/>
    </source>
</evidence>
<protein>
    <submittedName>
        <fullName evidence="9">Bifunctional [glutamine synthetase] adenylyltransferase/[glutamine synthetase]-adenylyl-L-tyrosine phosphorylase</fullName>
        <ecNumber evidence="9">2.7.7.42</ecNumber>
        <ecNumber evidence="9">2.7.7.89</ecNumber>
    </submittedName>
</protein>
<dbReference type="NCBIfam" id="NF010707">
    <property type="entry name" value="PRK14109.1"/>
    <property type="match status" value="1"/>
</dbReference>
<dbReference type="InterPro" id="IPR013546">
    <property type="entry name" value="PII_UdlTrfase/GS_AdlTrfase"/>
</dbReference>
<feature type="domain" description="PII-uridylyltransferase/Glutamine-synthetase adenylyltransferase" evidence="8">
    <location>
        <begin position="901"/>
        <end position="1044"/>
    </location>
</feature>
<dbReference type="Proteomes" id="UP000516404">
    <property type="component" value="Chromosome"/>
</dbReference>